<feature type="compositionally biased region" description="Polar residues" evidence="1">
    <location>
        <begin position="251"/>
        <end position="260"/>
    </location>
</feature>
<accession>A0A162N9G4</accession>
<dbReference type="VEuPathDB" id="FungiDB:PHYBLDRAFT_181804"/>
<proteinExistence type="predicted"/>
<feature type="region of interest" description="Disordered" evidence="1">
    <location>
        <begin position="251"/>
        <end position="284"/>
    </location>
</feature>
<dbReference type="GeneID" id="28999428"/>
<feature type="compositionally biased region" description="Pro residues" evidence="1">
    <location>
        <begin position="1"/>
        <end position="12"/>
    </location>
</feature>
<dbReference type="STRING" id="763407.A0A162N9G4"/>
<feature type="compositionally biased region" description="Polar residues" evidence="1">
    <location>
        <begin position="13"/>
        <end position="24"/>
    </location>
</feature>
<feature type="compositionally biased region" description="Low complexity" evidence="1">
    <location>
        <begin position="275"/>
        <end position="284"/>
    </location>
</feature>
<feature type="compositionally biased region" description="Polar residues" evidence="1">
    <location>
        <begin position="480"/>
        <end position="491"/>
    </location>
</feature>
<dbReference type="AlphaFoldDB" id="A0A162N9G4"/>
<gene>
    <name evidence="2" type="ORF">PHYBLDRAFT_181804</name>
</gene>
<evidence type="ECO:0000313" key="2">
    <source>
        <dbReference type="EMBL" id="OAD72348.1"/>
    </source>
</evidence>
<feature type="compositionally biased region" description="Polar residues" evidence="1">
    <location>
        <begin position="498"/>
        <end position="512"/>
    </location>
</feature>
<organism evidence="2 3">
    <name type="scientific">Phycomyces blakesleeanus (strain ATCC 8743b / DSM 1359 / FGSC 10004 / NBRC 33097 / NRRL 1555)</name>
    <dbReference type="NCBI Taxonomy" id="763407"/>
    <lineage>
        <taxon>Eukaryota</taxon>
        <taxon>Fungi</taxon>
        <taxon>Fungi incertae sedis</taxon>
        <taxon>Mucoromycota</taxon>
        <taxon>Mucoromycotina</taxon>
        <taxon>Mucoromycetes</taxon>
        <taxon>Mucorales</taxon>
        <taxon>Phycomycetaceae</taxon>
        <taxon>Phycomyces</taxon>
    </lineage>
</organism>
<dbReference type="RefSeq" id="XP_018290388.1">
    <property type="nucleotide sequence ID" value="XM_018438522.1"/>
</dbReference>
<protein>
    <submittedName>
        <fullName evidence="2">Uncharacterized protein</fullName>
    </submittedName>
</protein>
<dbReference type="OrthoDB" id="1394818at2759"/>
<reference evidence="3" key="1">
    <citation type="submission" date="2015-06" db="EMBL/GenBank/DDBJ databases">
        <title>Expansion of signal transduction pathways in fungi by whole-genome duplication.</title>
        <authorList>
            <consortium name="DOE Joint Genome Institute"/>
            <person name="Corrochano L.M."/>
            <person name="Kuo A."/>
            <person name="Marcet-Houben M."/>
            <person name="Polaino S."/>
            <person name="Salamov A."/>
            <person name="Villalobos J.M."/>
            <person name="Alvarez M.I."/>
            <person name="Avalos J."/>
            <person name="Benito E.P."/>
            <person name="Benoit I."/>
            <person name="Burger G."/>
            <person name="Camino L.P."/>
            <person name="Canovas D."/>
            <person name="Cerda-Olmedo E."/>
            <person name="Cheng J.-F."/>
            <person name="Dominguez A."/>
            <person name="Elias M."/>
            <person name="Eslava A.P."/>
            <person name="Glaser F."/>
            <person name="Grimwood J."/>
            <person name="Gutierrez G."/>
            <person name="Heitman J."/>
            <person name="Henrissat B."/>
            <person name="Iturriaga E.A."/>
            <person name="Lang B.F."/>
            <person name="Lavin J.L."/>
            <person name="Lee S."/>
            <person name="Li W."/>
            <person name="Lindquist E."/>
            <person name="Lopez-Garcia S."/>
            <person name="Luque E.M."/>
            <person name="Marcos A.T."/>
            <person name="Martin J."/>
            <person name="McCluskey K."/>
            <person name="Medina H.R."/>
            <person name="Miralles-Duran A."/>
            <person name="Miyazaki A."/>
            <person name="Munoz-Torres E."/>
            <person name="Oguiza J.A."/>
            <person name="Ohm R."/>
            <person name="Olmedo M."/>
            <person name="Orejas M."/>
            <person name="Ortiz-Castellanos L."/>
            <person name="Pisabarro A.G."/>
            <person name="Rodriguez-Romero J."/>
            <person name="Ruiz-Herrera J."/>
            <person name="Ruiz-Vazquez R."/>
            <person name="Sanz C."/>
            <person name="Schackwitz W."/>
            <person name="Schmutz J."/>
            <person name="Shahriari M."/>
            <person name="Shelest E."/>
            <person name="Silva-Franco F."/>
            <person name="Soanes D."/>
            <person name="Syed K."/>
            <person name="Tagua V.G."/>
            <person name="Talbot N.J."/>
            <person name="Thon M."/>
            <person name="De vries R.P."/>
            <person name="Wiebenga A."/>
            <person name="Yadav J.S."/>
            <person name="Braun E.L."/>
            <person name="Baker S."/>
            <person name="Garre V."/>
            <person name="Horwitz B."/>
            <person name="Torres-Martinez S."/>
            <person name="Idnurm A."/>
            <person name="Herrera-Estrella A."/>
            <person name="Gabaldon T."/>
            <person name="Grigoriev I.V."/>
        </authorList>
    </citation>
    <scope>NUCLEOTIDE SEQUENCE [LARGE SCALE GENOMIC DNA]</scope>
    <source>
        <strain evidence="3">NRRL 1555(-)</strain>
    </source>
</reference>
<name>A0A162N9G4_PHYB8</name>
<evidence type="ECO:0000256" key="1">
    <source>
        <dbReference type="SAM" id="MobiDB-lite"/>
    </source>
</evidence>
<feature type="region of interest" description="Disordered" evidence="1">
    <location>
        <begin position="480"/>
        <end position="512"/>
    </location>
</feature>
<sequence length="512" mass="56096">MDHPDTPSPPSPLSRNYNGNTGPNLTGLPLNKQGYSIMKSSSNRHAIRIANLPPLNLSRKSSLEYNYTSHSPSYATSAILSSRSMSTDTHPQVPDPNPSNQKLLEACQNVSFLSTLIHTTLYKCLDFCVSDKLTGTLLPSLQNSRSCTDKLAMALHQIDYQMARQPSPSPAFEIDLVKVAKACIISLRELCKRVKDCLSLFVHILDPKHARNLVMTLHCATVDLKEAWEMIISLPVAVHTLSLQPNLSAPTDFHSTNNHHPSLPRARSASEHHAASPAMSPLASPCTAEDSTQLLGHLKLAVTGSLHVVDLLNLSIEASTGTDTLKQKLHSLGRQAQQAVDMALCLDKSLENIMAKGNGLGMNSLFTSSTSQLPNIVSPPSPSLHKDSSRKLWEDTTAYLKSILSVMSSIRSISTEEDFTWPKAVKQGCLHVTRVTAEVAKLWNNYSIFAKHGYYLGKGDNSSKQHATHRSMSGIDTSQAYATPSFEPTSTMRRHKSQTSYGMRSMSNKTET</sequence>
<feature type="region of interest" description="Disordered" evidence="1">
    <location>
        <begin position="1"/>
        <end position="32"/>
    </location>
</feature>
<dbReference type="Proteomes" id="UP000077315">
    <property type="component" value="Unassembled WGS sequence"/>
</dbReference>
<evidence type="ECO:0000313" key="3">
    <source>
        <dbReference type="Proteomes" id="UP000077315"/>
    </source>
</evidence>
<dbReference type="Pfam" id="PF10428">
    <property type="entry name" value="SOG2"/>
    <property type="match status" value="1"/>
</dbReference>
<dbReference type="InterPro" id="IPR019487">
    <property type="entry name" value="RAM_signalling_pathway_SOG2"/>
</dbReference>
<dbReference type="EMBL" id="KV440983">
    <property type="protein sequence ID" value="OAD72348.1"/>
    <property type="molecule type" value="Genomic_DNA"/>
</dbReference>
<dbReference type="InParanoid" id="A0A162N9G4"/>
<keyword evidence="3" id="KW-1185">Reference proteome</keyword>